<dbReference type="AlphaFoldDB" id="A0A364XX51"/>
<dbReference type="PANTHER" id="PTHR33351:SF1">
    <property type="entry name" value="IG-LIKE DOMAIN-CONTAINING PROTEIN-RELATED"/>
    <property type="match status" value="1"/>
</dbReference>
<sequence>MKKNQFSAMLWLLAMGAAMLSSCSSDVTDKNRKRAKTDNEVVARDVSNARISVGEVVSFKGSNGLFVCGENGTAPMQCTRTTASDWEKFTVVDAGGGKVALRSMGKYVSSENGTKAITCSRTAVGDWEKFTVVDNSDGSVSFLGNNGRYISSENGTKAMTCTRTTIGGWEKFTTGTSTPPTGTWRRANLTNFTSYPDPGSDECVNYNGCLWAGYFAFVNGKQPESWVMANNIAAVHSKDANTYKLKTLRLRQGTRTIDVKVYDMCADTDCGGCCTQNANAGGIGFLIDIEKYTMQRFGSGGGVVEWMCLDCQ</sequence>
<proteinExistence type="predicted"/>
<dbReference type="Gene3D" id="2.80.10.50">
    <property type="match status" value="1"/>
</dbReference>
<feature type="signal peptide" evidence="1">
    <location>
        <begin position="1"/>
        <end position="27"/>
    </location>
</feature>
<dbReference type="GO" id="GO:0030041">
    <property type="term" value="P:actin filament polymerization"/>
    <property type="evidence" value="ECO:0007669"/>
    <property type="project" value="TreeGrafter"/>
</dbReference>
<evidence type="ECO:0008006" key="4">
    <source>
        <dbReference type="Google" id="ProtNLM"/>
    </source>
</evidence>
<accession>A0A364XX51</accession>
<name>A0A364XX51_9BACT</name>
<evidence type="ECO:0000313" key="3">
    <source>
        <dbReference type="Proteomes" id="UP000251889"/>
    </source>
</evidence>
<feature type="chain" id="PRO_5017032943" description="Ricin B lectin domain-containing protein" evidence="1">
    <location>
        <begin position="28"/>
        <end position="312"/>
    </location>
</feature>
<dbReference type="Proteomes" id="UP000251889">
    <property type="component" value="Unassembled WGS sequence"/>
</dbReference>
<organism evidence="2 3">
    <name type="scientific">Pseudochryseolinea flava</name>
    <dbReference type="NCBI Taxonomy" id="2059302"/>
    <lineage>
        <taxon>Bacteria</taxon>
        <taxon>Pseudomonadati</taxon>
        <taxon>Bacteroidota</taxon>
        <taxon>Cytophagia</taxon>
        <taxon>Cytophagales</taxon>
        <taxon>Fulvivirgaceae</taxon>
        <taxon>Pseudochryseolinea</taxon>
    </lineage>
</organism>
<protein>
    <recommendedName>
        <fullName evidence="4">Ricin B lectin domain-containing protein</fullName>
    </recommendedName>
</protein>
<evidence type="ECO:0000313" key="2">
    <source>
        <dbReference type="EMBL" id="RAV98960.1"/>
    </source>
</evidence>
<dbReference type="InterPro" id="IPR008999">
    <property type="entry name" value="Actin-crosslinking"/>
</dbReference>
<dbReference type="OrthoDB" id="9783748at2"/>
<dbReference type="RefSeq" id="WP_112749069.1">
    <property type="nucleotide sequence ID" value="NZ_QMFY01000014.1"/>
</dbReference>
<dbReference type="CDD" id="cd23342">
    <property type="entry name" value="beta-trefoil_FSCN_ZgPorA-like"/>
    <property type="match status" value="1"/>
</dbReference>
<dbReference type="SUPFAM" id="SSF50405">
    <property type="entry name" value="Actin-crosslinking proteins"/>
    <property type="match status" value="1"/>
</dbReference>
<dbReference type="GO" id="GO:0051015">
    <property type="term" value="F:actin filament binding"/>
    <property type="evidence" value="ECO:0007669"/>
    <property type="project" value="TreeGrafter"/>
</dbReference>
<gene>
    <name evidence="2" type="ORF">DQQ10_21940</name>
</gene>
<reference evidence="2 3" key="1">
    <citation type="submission" date="2018-06" db="EMBL/GenBank/DDBJ databases">
        <title>Chryseolinea flavus sp. nov., a member of the phylum Bacteroidetes isolated from soil.</title>
        <authorList>
            <person name="Li Y."/>
            <person name="Wang J."/>
        </authorList>
    </citation>
    <scope>NUCLEOTIDE SEQUENCE [LARGE SCALE GENOMIC DNA]</scope>
    <source>
        <strain evidence="2 3">SDU1-6</strain>
    </source>
</reference>
<dbReference type="EMBL" id="QMFY01000014">
    <property type="protein sequence ID" value="RAV98960.1"/>
    <property type="molecule type" value="Genomic_DNA"/>
</dbReference>
<dbReference type="GO" id="GO:0015629">
    <property type="term" value="C:actin cytoskeleton"/>
    <property type="evidence" value="ECO:0007669"/>
    <property type="project" value="TreeGrafter"/>
</dbReference>
<evidence type="ECO:0000256" key="1">
    <source>
        <dbReference type="SAM" id="SignalP"/>
    </source>
</evidence>
<keyword evidence="3" id="KW-1185">Reference proteome</keyword>
<dbReference type="InterPro" id="IPR052883">
    <property type="entry name" value="Hisactophilin"/>
</dbReference>
<comment type="caution">
    <text evidence="2">The sequence shown here is derived from an EMBL/GenBank/DDBJ whole genome shotgun (WGS) entry which is preliminary data.</text>
</comment>
<dbReference type="PANTHER" id="PTHR33351">
    <property type="entry name" value="HISACTOPHILIN-1-RELATED"/>
    <property type="match status" value="1"/>
</dbReference>
<keyword evidence="1" id="KW-0732">Signal</keyword>
<dbReference type="PROSITE" id="PS51257">
    <property type="entry name" value="PROKAR_LIPOPROTEIN"/>
    <property type="match status" value="1"/>
</dbReference>